<dbReference type="Proteomes" id="UP000000657">
    <property type="component" value="Chromosome"/>
</dbReference>
<dbReference type="EMBL" id="CT573213">
    <property type="protein sequence ID" value="CAJ65451.1"/>
    <property type="molecule type" value="Genomic_DNA"/>
</dbReference>
<dbReference type="AlphaFoldDB" id="Q0RAT9"/>
<name>Q0RAT9_FRAAA</name>
<proteinExistence type="predicted"/>
<evidence type="ECO:0000313" key="1">
    <source>
        <dbReference type="EMBL" id="CAJ65451.1"/>
    </source>
</evidence>
<dbReference type="HOGENOM" id="CLU_2787808_0_0_11"/>
<evidence type="ECO:0000313" key="2">
    <source>
        <dbReference type="Proteomes" id="UP000000657"/>
    </source>
</evidence>
<accession>Q0RAT9</accession>
<sequence>MGGQIWGVTPADIDGLDIHPSMRLRIGSLPGAPADALPRLTSASREAVRSTEACERRRLTRPFDQFHR</sequence>
<dbReference type="KEGG" id="fal:FRAAL6828"/>
<protein>
    <submittedName>
        <fullName evidence="1">Uncharacterized protein</fullName>
    </submittedName>
</protein>
<gene>
    <name evidence="1" type="ordered locus">FRAAL6828</name>
</gene>
<organism evidence="1 2">
    <name type="scientific">Frankia alni (strain DSM 45986 / CECT 9034 / ACN14a)</name>
    <dbReference type="NCBI Taxonomy" id="326424"/>
    <lineage>
        <taxon>Bacteria</taxon>
        <taxon>Bacillati</taxon>
        <taxon>Actinomycetota</taxon>
        <taxon>Actinomycetes</taxon>
        <taxon>Frankiales</taxon>
        <taxon>Frankiaceae</taxon>
        <taxon>Frankia</taxon>
    </lineage>
</organism>
<reference evidence="1 2" key="1">
    <citation type="journal article" date="2007" name="Genome Res.">
        <title>Genome characteristics of facultatively symbiotic Frankia sp. strains reflect host range and host plant biogeography.</title>
        <authorList>
            <person name="Normand P."/>
            <person name="Lapierre P."/>
            <person name="Tisa L.S."/>
            <person name="Gogarten J.P."/>
            <person name="Alloisio N."/>
            <person name="Bagnarol E."/>
            <person name="Bassi C.A."/>
            <person name="Berry A.M."/>
            <person name="Bickhart D.M."/>
            <person name="Choisne N."/>
            <person name="Couloux A."/>
            <person name="Cournoyer B."/>
            <person name="Cruveiller S."/>
            <person name="Daubin V."/>
            <person name="Demange N."/>
            <person name="Francino M.P."/>
            <person name="Goltsman E."/>
            <person name="Huang Y."/>
            <person name="Kopp O.R."/>
            <person name="Labarre L."/>
            <person name="Lapidus A."/>
            <person name="Lavire C."/>
            <person name="Marechal J."/>
            <person name="Martinez M."/>
            <person name="Mastronunzio J.E."/>
            <person name="Mullin B.C."/>
            <person name="Niemann J."/>
            <person name="Pujic P."/>
            <person name="Rawnsley T."/>
            <person name="Rouy Z."/>
            <person name="Schenowitz C."/>
            <person name="Sellstedt A."/>
            <person name="Tavares F."/>
            <person name="Tomkins J.P."/>
            <person name="Vallenet D."/>
            <person name="Valverde C."/>
            <person name="Wall L.G."/>
            <person name="Wang Y."/>
            <person name="Medigue C."/>
            <person name="Benson D.R."/>
        </authorList>
    </citation>
    <scope>NUCLEOTIDE SEQUENCE [LARGE SCALE GENOMIC DNA]</scope>
    <source>
        <strain evidence="2">DSM 45986 / CECT 9034 / ACN14a</strain>
    </source>
</reference>
<keyword evidence="2" id="KW-1185">Reference proteome</keyword>